<dbReference type="AlphaFoldDB" id="A0A2R6QCL7"/>
<sequence length="606" mass="67866">MASSHLFSLLLLLLFHPLPTTSIIHKATLFKSQPTSLSSHLPLTTYFEVTKPIQIPKTKPCSYLLLHHDFAYTYTKPPILSHYTPPSDCPSQDFSKIVLQWNATCKGEQYDRIFGVWIGGVELLRSCTAEPTDTGIFWSVEKDITRYYSLLMTNQTLAVYLGNVVDSTYTGVYHVNLTIHFYPAEANYDSDGFNSVFSGGWSGLGADLIVPISRNLPLNDGLWFEIENSTDVESKKFEIPQNAYRAVLEVYVSFHENDEFWYTNLPNKYIAENNLTDTPGNGPFREVVVSLDGLVVGAVWPFTVIYTGGVNPLLWSPITGIGSFDLPSYDIEITPFLGTILDGETHEFAFSVMNALNVWYIDANLHVWLDKCSLKTEGQLLSHNSLPTAVSLVLNFTDLNGNFLTGASRSISSTGWVMSSHGNITTNSTQAFNYTNFMVMGNDGNIQIVNQVIDFNDSVYAMMPSSFSLSIESFKRFPLYLYSDYVDQENETYSMVTNLTLGFNEERVKATGFGFFVSSLKNLQNGQGVMLVKGHSVVSGLGSTQQAYQYDGTKFCYFRNVTSSNYTILYDKVDNTCSKKNRPHVGFGLAKWWPFPARRAFPASSM</sequence>
<dbReference type="Pfam" id="PF25156">
    <property type="entry name" value="PNGase_A_C"/>
    <property type="match status" value="1"/>
</dbReference>
<dbReference type="PANTHER" id="PTHR31104">
    <property type="entry name" value="PEPTIDE-N4-(N-ACETYL-BETA-GLUCOSAMINYL)ASPARAGINE AMIDASE A PROTEIN"/>
    <property type="match status" value="1"/>
</dbReference>
<accession>A0A2R6QCL7</accession>
<keyword evidence="1" id="KW-0732">Signal</keyword>
<feature type="chain" id="PRO_5015313828" evidence="1">
    <location>
        <begin position="23"/>
        <end position="606"/>
    </location>
</feature>
<feature type="domain" description="Peptide N-acetyl-beta-D-glucosaminyl asparaginase amidase A N-terminal" evidence="2">
    <location>
        <begin position="57"/>
        <end position="381"/>
    </location>
</feature>
<dbReference type="FunCoup" id="A0A2R6QCL7">
    <property type="interactions" value="1251"/>
</dbReference>
<reference evidence="4" key="2">
    <citation type="journal article" date="2018" name="BMC Genomics">
        <title>A manually annotated Actinidia chinensis var. chinensis (kiwifruit) genome highlights the challenges associated with draft genomes and gene prediction in plants.</title>
        <authorList>
            <person name="Pilkington S.M."/>
            <person name="Crowhurst R."/>
            <person name="Hilario E."/>
            <person name="Nardozza S."/>
            <person name="Fraser L."/>
            <person name="Peng Y."/>
            <person name="Gunaseelan K."/>
            <person name="Simpson R."/>
            <person name="Tahir J."/>
            <person name="Deroles S.C."/>
            <person name="Templeton K."/>
            <person name="Luo Z."/>
            <person name="Davy M."/>
            <person name="Cheng C."/>
            <person name="McNeilage M."/>
            <person name="Scaglione D."/>
            <person name="Liu Y."/>
            <person name="Zhang Q."/>
            <person name="Datson P."/>
            <person name="De Silva N."/>
            <person name="Gardiner S.E."/>
            <person name="Bassett H."/>
            <person name="Chagne D."/>
            <person name="McCallum J."/>
            <person name="Dzierzon H."/>
            <person name="Deng C."/>
            <person name="Wang Y.Y."/>
            <person name="Barron L."/>
            <person name="Manako K."/>
            <person name="Bowen J."/>
            <person name="Foster T.M."/>
            <person name="Erridge Z.A."/>
            <person name="Tiffin H."/>
            <person name="Waite C.N."/>
            <person name="Davies K.M."/>
            <person name="Grierson E.P."/>
            <person name="Laing W.A."/>
            <person name="Kirk R."/>
            <person name="Chen X."/>
            <person name="Wood M."/>
            <person name="Montefiori M."/>
            <person name="Brummell D.A."/>
            <person name="Schwinn K.E."/>
            <person name="Catanach A."/>
            <person name="Fullerton C."/>
            <person name="Li D."/>
            <person name="Meiyalaghan S."/>
            <person name="Nieuwenhuizen N."/>
            <person name="Read N."/>
            <person name="Prakash R."/>
            <person name="Hunter D."/>
            <person name="Zhang H."/>
            <person name="McKenzie M."/>
            <person name="Knabel M."/>
            <person name="Harris A."/>
            <person name="Allan A.C."/>
            <person name="Gleave A."/>
            <person name="Chen A."/>
            <person name="Janssen B.J."/>
            <person name="Plunkett B."/>
            <person name="Ampomah-Dwamena C."/>
            <person name="Voogd C."/>
            <person name="Leif D."/>
            <person name="Lafferty D."/>
            <person name="Souleyre E.J.F."/>
            <person name="Varkonyi-Gasic E."/>
            <person name="Gambi F."/>
            <person name="Hanley J."/>
            <person name="Yao J.L."/>
            <person name="Cheung J."/>
            <person name="David K.M."/>
            <person name="Warren B."/>
            <person name="Marsh K."/>
            <person name="Snowden K.C."/>
            <person name="Lin-Wang K."/>
            <person name="Brian L."/>
            <person name="Martinez-Sanchez M."/>
            <person name="Wang M."/>
            <person name="Ileperuma N."/>
            <person name="Macnee N."/>
            <person name="Campin R."/>
            <person name="McAtee P."/>
            <person name="Drummond R.S.M."/>
            <person name="Espley R.V."/>
            <person name="Ireland H.S."/>
            <person name="Wu R."/>
            <person name="Atkinson R.G."/>
            <person name="Karunairetnam S."/>
            <person name="Bulley S."/>
            <person name="Chunkath S."/>
            <person name="Hanley Z."/>
            <person name="Storey R."/>
            <person name="Thrimawithana A.H."/>
            <person name="Thomson S."/>
            <person name="David C."/>
            <person name="Testolin R."/>
            <person name="Huang H."/>
            <person name="Hellens R.P."/>
            <person name="Schaffer R.J."/>
        </authorList>
    </citation>
    <scope>NUCLEOTIDE SEQUENCE [LARGE SCALE GENOMIC DNA]</scope>
    <source>
        <strain evidence="4">cv. Red5</strain>
    </source>
</reference>
<protein>
    <submittedName>
        <fullName evidence="3">Peptide-N4-(N-acetyl-beta-glucosaminyl)asparagine amidase A heavy chain like</fullName>
    </submittedName>
</protein>
<dbReference type="Pfam" id="PF12222">
    <property type="entry name" value="PNGaseA"/>
    <property type="match status" value="1"/>
</dbReference>
<evidence type="ECO:0000313" key="3">
    <source>
        <dbReference type="EMBL" id="PSS05870.1"/>
    </source>
</evidence>
<dbReference type="InterPro" id="IPR021102">
    <property type="entry name" value="PNGase_A"/>
</dbReference>
<dbReference type="EMBL" id="NKQK01000017">
    <property type="protein sequence ID" value="PSS05870.1"/>
    <property type="molecule type" value="Genomic_DNA"/>
</dbReference>
<dbReference type="OMA" id="HQFANSY"/>
<gene>
    <name evidence="3" type="ORF">CEY00_Acc19140</name>
</gene>
<keyword evidence="4" id="KW-1185">Reference proteome</keyword>
<comment type="caution">
    <text evidence="3">The sequence shown here is derived from an EMBL/GenBank/DDBJ whole genome shotgun (WGS) entry which is preliminary data.</text>
</comment>
<dbReference type="Proteomes" id="UP000241394">
    <property type="component" value="Chromosome LG17"/>
</dbReference>
<name>A0A2R6QCL7_ACTCC</name>
<dbReference type="OrthoDB" id="339900at2759"/>
<dbReference type="Gramene" id="PSS05870">
    <property type="protein sequence ID" value="PSS05870"/>
    <property type="gene ID" value="CEY00_Acc19140"/>
</dbReference>
<evidence type="ECO:0000256" key="1">
    <source>
        <dbReference type="SAM" id="SignalP"/>
    </source>
</evidence>
<evidence type="ECO:0000313" key="4">
    <source>
        <dbReference type="Proteomes" id="UP000241394"/>
    </source>
</evidence>
<dbReference type="InParanoid" id="A0A2R6QCL7"/>
<evidence type="ECO:0000259" key="2">
    <source>
        <dbReference type="Pfam" id="PF12222"/>
    </source>
</evidence>
<reference evidence="3 4" key="1">
    <citation type="submission" date="2017-07" db="EMBL/GenBank/DDBJ databases">
        <title>An improved, manually edited Actinidia chinensis var. chinensis (kiwifruit) genome highlights the challenges associated with draft genomes and gene prediction in plants.</title>
        <authorList>
            <person name="Pilkington S."/>
            <person name="Crowhurst R."/>
            <person name="Hilario E."/>
            <person name="Nardozza S."/>
            <person name="Fraser L."/>
            <person name="Peng Y."/>
            <person name="Gunaseelan K."/>
            <person name="Simpson R."/>
            <person name="Tahir J."/>
            <person name="Deroles S."/>
            <person name="Templeton K."/>
            <person name="Luo Z."/>
            <person name="Davy M."/>
            <person name="Cheng C."/>
            <person name="Mcneilage M."/>
            <person name="Scaglione D."/>
            <person name="Liu Y."/>
            <person name="Zhang Q."/>
            <person name="Datson P."/>
            <person name="De Silva N."/>
            <person name="Gardiner S."/>
            <person name="Bassett H."/>
            <person name="Chagne D."/>
            <person name="Mccallum J."/>
            <person name="Dzierzon H."/>
            <person name="Deng C."/>
            <person name="Wang Y.-Y."/>
            <person name="Barron N."/>
            <person name="Manako K."/>
            <person name="Bowen J."/>
            <person name="Foster T."/>
            <person name="Erridge Z."/>
            <person name="Tiffin H."/>
            <person name="Waite C."/>
            <person name="Davies K."/>
            <person name="Grierson E."/>
            <person name="Laing W."/>
            <person name="Kirk R."/>
            <person name="Chen X."/>
            <person name="Wood M."/>
            <person name="Montefiori M."/>
            <person name="Brummell D."/>
            <person name="Schwinn K."/>
            <person name="Catanach A."/>
            <person name="Fullerton C."/>
            <person name="Li D."/>
            <person name="Meiyalaghan S."/>
            <person name="Nieuwenhuizen N."/>
            <person name="Read N."/>
            <person name="Prakash R."/>
            <person name="Hunter D."/>
            <person name="Zhang H."/>
            <person name="Mckenzie M."/>
            <person name="Knabel M."/>
            <person name="Harris A."/>
            <person name="Allan A."/>
            <person name="Chen A."/>
            <person name="Janssen B."/>
            <person name="Plunkett B."/>
            <person name="Dwamena C."/>
            <person name="Voogd C."/>
            <person name="Leif D."/>
            <person name="Lafferty D."/>
            <person name="Souleyre E."/>
            <person name="Varkonyi-Gasic E."/>
            <person name="Gambi F."/>
            <person name="Hanley J."/>
            <person name="Yao J.-L."/>
            <person name="Cheung J."/>
            <person name="David K."/>
            <person name="Warren B."/>
            <person name="Marsh K."/>
            <person name="Snowden K."/>
            <person name="Lin-Wang K."/>
            <person name="Brian L."/>
            <person name="Martinez-Sanchez M."/>
            <person name="Wang M."/>
            <person name="Ileperuma N."/>
            <person name="Macnee N."/>
            <person name="Campin R."/>
            <person name="Mcatee P."/>
            <person name="Drummond R."/>
            <person name="Espley R."/>
            <person name="Ireland H."/>
            <person name="Wu R."/>
            <person name="Atkinson R."/>
            <person name="Karunairetnam S."/>
            <person name="Bulley S."/>
            <person name="Chunkath S."/>
            <person name="Hanley Z."/>
            <person name="Storey R."/>
            <person name="Thrimawithana A."/>
            <person name="Thomson S."/>
            <person name="David C."/>
            <person name="Testolin R."/>
        </authorList>
    </citation>
    <scope>NUCLEOTIDE SEQUENCE [LARGE SCALE GENOMIC DNA]</scope>
    <source>
        <strain evidence="4">cv. Red5</strain>
        <tissue evidence="3">Young leaf</tissue>
    </source>
</reference>
<feature type="signal peptide" evidence="1">
    <location>
        <begin position="1"/>
        <end position="22"/>
    </location>
</feature>
<organism evidence="3 4">
    <name type="scientific">Actinidia chinensis var. chinensis</name>
    <name type="common">Chinese soft-hair kiwi</name>
    <dbReference type="NCBI Taxonomy" id="1590841"/>
    <lineage>
        <taxon>Eukaryota</taxon>
        <taxon>Viridiplantae</taxon>
        <taxon>Streptophyta</taxon>
        <taxon>Embryophyta</taxon>
        <taxon>Tracheophyta</taxon>
        <taxon>Spermatophyta</taxon>
        <taxon>Magnoliopsida</taxon>
        <taxon>eudicotyledons</taxon>
        <taxon>Gunneridae</taxon>
        <taxon>Pentapetalae</taxon>
        <taxon>asterids</taxon>
        <taxon>Ericales</taxon>
        <taxon>Actinidiaceae</taxon>
        <taxon>Actinidia</taxon>
    </lineage>
</organism>
<dbReference type="InterPro" id="IPR056948">
    <property type="entry name" value="PNGaseA_N"/>
</dbReference>
<dbReference type="STRING" id="1590841.A0A2R6QCL7"/>
<proteinExistence type="predicted"/>